<dbReference type="InterPro" id="IPR036259">
    <property type="entry name" value="MFS_trans_sf"/>
</dbReference>
<evidence type="ECO:0000256" key="2">
    <source>
        <dbReference type="ARBA" id="ARBA00022448"/>
    </source>
</evidence>
<feature type="transmembrane region" description="Helical" evidence="8">
    <location>
        <begin position="120"/>
        <end position="143"/>
    </location>
</feature>
<dbReference type="PANTHER" id="PTHR23137">
    <property type="entry name" value="VESICLE TRANSPORT PROTEIN-RELATED"/>
    <property type="match status" value="1"/>
</dbReference>
<dbReference type="VEuPathDB" id="PlasmoDB:PmUG01_12042900"/>
<evidence type="ECO:0000256" key="3">
    <source>
        <dbReference type="ARBA" id="ARBA00022692"/>
    </source>
</evidence>
<feature type="transmembrane region" description="Helical" evidence="8">
    <location>
        <begin position="207"/>
        <end position="228"/>
    </location>
</feature>
<evidence type="ECO:0000256" key="5">
    <source>
        <dbReference type="ARBA" id="ARBA00022989"/>
    </source>
</evidence>
<accession>A0A1D3SPJ0</accession>
<dbReference type="Proteomes" id="UP000219813">
    <property type="component" value="Chromosome 12"/>
</dbReference>
<dbReference type="AlphaFoldDB" id="A0A1D3SPJ0"/>
<dbReference type="KEGG" id="pmal:PMUG01_12042900"/>
<evidence type="ECO:0000313" key="10">
    <source>
        <dbReference type="Proteomes" id="UP000219813"/>
    </source>
</evidence>
<sequence length="260" mass="29068">MGGENNFDDLSFFENNEFQNLNREFLRGSMDGNRNEEDKGLIHKAINLSKKGAENIQKGIIKTLEKTNLNNAPSIVSNSTTADTGSVFSNFPSFNSQTRENESNSLFAFTTLLSYKNFPIFCLLFGISILFMILSFFTLPMIVISPRQFGSLFTISSICFVASLSFLKGISSLYYHLIEKKRLPFTAAYILSLLSTLYFTIIKPLYLLALITSVVQVLALISFIVSYIPGGSGAIKMLINALVTYIKNLFRQNNSSDLPF</sequence>
<dbReference type="RefSeq" id="XP_028863110.1">
    <property type="nucleotide sequence ID" value="XM_029006641.1"/>
</dbReference>
<dbReference type="EMBL" id="LT594633">
    <property type="protein sequence ID" value="SCO93832.1"/>
    <property type="molecule type" value="Genomic_DNA"/>
</dbReference>
<dbReference type="GO" id="GO:0005737">
    <property type="term" value="C:cytoplasm"/>
    <property type="evidence" value="ECO:0007669"/>
    <property type="project" value="UniProtKB-ARBA"/>
</dbReference>
<evidence type="ECO:0000313" key="9">
    <source>
        <dbReference type="EMBL" id="SCO93832.1"/>
    </source>
</evidence>
<dbReference type="OMA" id="IPGGSHM"/>
<keyword evidence="2 8" id="KW-0813">Transport</keyword>
<dbReference type="GO" id="GO:0015031">
    <property type="term" value="P:protein transport"/>
    <property type="evidence" value="ECO:0007669"/>
    <property type="project" value="UniProtKB-KW"/>
</dbReference>
<dbReference type="InterPro" id="IPR007305">
    <property type="entry name" value="Vesicle_transpt_Got1/SFT2"/>
</dbReference>
<dbReference type="OrthoDB" id="660759at2759"/>
<gene>
    <name evidence="9" type="primary">PmUG01_12042900</name>
    <name evidence="9" type="ORF">PMUG01_12042900</name>
</gene>
<keyword evidence="5 8" id="KW-1133">Transmembrane helix</keyword>
<keyword evidence="6 8" id="KW-0472">Membrane</keyword>
<feature type="transmembrane region" description="Helical" evidence="8">
    <location>
        <begin position="149"/>
        <end position="171"/>
    </location>
</feature>
<evidence type="ECO:0000256" key="1">
    <source>
        <dbReference type="ARBA" id="ARBA00004141"/>
    </source>
</evidence>
<keyword evidence="10" id="KW-1185">Reference proteome</keyword>
<organism evidence="9 10">
    <name type="scientific">Plasmodium malariae</name>
    <dbReference type="NCBI Taxonomy" id="5858"/>
    <lineage>
        <taxon>Eukaryota</taxon>
        <taxon>Sar</taxon>
        <taxon>Alveolata</taxon>
        <taxon>Apicomplexa</taxon>
        <taxon>Aconoidasida</taxon>
        <taxon>Haemosporida</taxon>
        <taxon>Plasmodiidae</taxon>
        <taxon>Plasmodium</taxon>
        <taxon>Plasmodium (Plasmodium)</taxon>
    </lineage>
</organism>
<comment type="function">
    <text evidence="8">May be involved in fusion of retrograde transport vesicles derived from an endocytic compartment with the Golgi complex.</text>
</comment>
<proteinExistence type="inferred from homology"/>
<dbReference type="GeneID" id="39870418"/>
<keyword evidence="4 8" id="KW-0653">Protein transport</keyword>
<dbReference type="PANTHER" id="PTHR23137:SF36">
    <property type="entry name" value="VESICLE TRANSPORT PROTEIN SFT2C"/>
    <property type="match status" value="1"/>
</dbReference>
<dbReference type="SUPFAM" id="SSF103473">
    <property type="entry name" value="MFS general substrate transporter"/>
    <property type="match status" value="1"/>
</dbReference>
<dbReference type="Pfam" id="PF04178">
    <property type="entry name" value="Got1"/>
    <property type="match status" value="1"/>
</dbReference>
<evidence type="ECO:0000256" key="6">
    <source>
        <dbReference type="ARBA" id="ARBA00023136"/>
    </source>
</evidence>
<dbReference type="GO" id="GO:0016192">
    <property type="term" value="P:vesicle-mediated transport"/>
    <property type="evidence" value="ECO:0007669"/>
    <property type="project" value="InterPro"/>
</dbReference>
<feature type="transmembrane region" description="Helical" evidence="8">
    <location>
        <begin position="183"/>
        <end position="201"/>
    </location>
</feature>
<comment type="subcellular location">
    <subcellularLocation>
        <location evidence="1 8">Membrane</location>
        <topology evidence="1 8">Multi-pass membrane protein</topology>
    </subcellularLocation>
</comment>
<comment type="similarity">
    <text evidence="7 8">Belongs to the SFT2 family.</text>
</comment>
<reference evidence="9 10" key="1">
    <citation type="submission" date="2016-06" db="EMBL/GenBank/DDBJ databases">
        <authorList>
            <consortium name="Pathogen Informatics"/>
        </authorList>
    </citation>
    <scope>NUCLEOTIDE SEQUENCE [LARGE SCALE GENOMIC DNA]</scope>
</reference>
<dbReference type="InterPro" id="IPR011691">
    <property type="entry name" value="Vesicle_transpt_SFT2"/>
</dbReference>
<keyword evidence="3 8" id="KW-0812">Transmembrane</keyword>
<evidence type="ECO:0000256" key="8">
    <source>
        <dbReference type="RuleBase" id="RU363111"/>
    </source>
</evidence>
<name>A0A1D3SPJ0_PLAMA</name>
<dbReference type="GO" id="GO:0012505">
    <property type="term" value="C:endomembrane system"/>
    <property type="evidence" value="ECO:0007669"/>
    <property type="project" value="UniProtKB-ARBA"/>
</dbReference>
<dbReference type="GO" id="GO:0016020">
    <property type="term" value="C:membrane"/>
    <property type="evidence" value="ECO:0007669"/>
    <property type="project" value="UniProtKB-SubCell"/>
</dbReference>
<evidence type="ECO:0000256" key="7">
    <source>
        <dbReference type="ARBA" id="ARBA00025800"/>
    </source>
</evidence>
<protein>
    <recommendedName>
        <fullName evidence="8">Vesicle transport protein</fullName>
    </recommendedName>
</protein>
<evidence type="ECO:0000256" key="4">
    <source>
        <dbReference type="ARBA" id="ARBA00022927"/>
    </source>
</evidence>